<dbReference type="EMBL" id="JAUZVY010000005">
    <property type="protein sequence ID" value="MDP4529761.1"/>
    <property type="molecule type" value="Genomic_DNA"/>
</dbReference>
<accession>A0ABT9GS03</accession>
<name>A0ABT9GS03_9GAMM</name>
<dbReference type="Proteomes" id="UP001236258">
    <property type="component" value="Unassembled WGS sequence"/>
</dbReference>
<keyword evidence="2" id="KW-1185">Reference proteome</keyword>
<organism evidence="1 2">
    <name type="scientific">Alkalimonas delamerensis</name>
    <dbReference type="NCBI Taxonomy" id="265981"/>
    <lineage>
        <taxon>Bacteria</taxon>
        <taxon>Pseudomonadati</taxon>
        <taxon>Pseudomonadota</taxon>
        <taxon>Gammaproteobacteria</taxon>
        <taxon>Alkalimonas</taxon>
    </lineage>
</organism>
<evidence type="ECO:0008006" key="3">
    <source>
        <dbReference type="Google" id="ProtNLM"/>
    </source>
</evidence>
<reference evidence="1 2" key="1">
    <citation type="submission" date="2023-08" db="EMBL/GenBank/DDBJ databases">
        <authorList>
            <person name="Joshi A."/>
            <person name="Thite S."/>
        </authorList>
    </citation>
    <scope>NUCLEOTIDE SEQUENCE [LARGE SCALE GENOMIC DNA]</scope>
    <source>
        <strain evidence="1 2">1E1</strain>
    </source>
</reference>
<comment type="caution">
    <text evidence="1">The sequence shown here is derived from an EMBL/GenBank/DDBJ whole genome shotgun (WGS) entry which is preliminary data.</text>
</comment>
<dbReference type="RefSeq" id="WP_305945821.1">
    <property type="nucleotide sequence ID" value="NZ_JAUZVY010000005.1"/>
</dbReference>
<evidence type="ECO:0000313" key="1">
    <source>
        <dbReference type="EMBL" id="MDP4529761.1"/>
    </source>
</evidence>
<gene>
    <name evidence="1" type="ORF">Q3O59_12080</name>
</gene>
<sequence length="122" mass="13512">MKSSKGFALITTLLLATVMVLLVLALLQSSQLSLRIADAGQQALQVRQQAWQQHLQQQVAVELTPLVAEVACPPLYAAWQAEQLVCQRYLKVSSKAQEHWLDSQAASLVMQIQLQSKVKSDD</sequence>
<proteinExistence type="predicted"/>
<protein>
    <recommendedName>
        <fullName evidence="3">DUF2509 family protein</fullName>
    </recommendedName>
</protein>
<evidence type="ECO:0000313" key="2">
    <source>
        <dbReference type="Proteomes" id="UP001236258"/>
    </source>
</evidence>